<dbReference type="AlphaFoldDB" id="A0A1Z2LBJ7"/>
<evidence type="ECO:0000256" key="7">
    <source>
        <dbReference type="SAM" id="Phobius"/>
    </source>
</evidence>
<feature type="domain" description="Major facilitator superfamily (MFS) profile" evidence="8">
    <location>
        <begin position="26"/>
        <end position="492"/>
    </location>
</feature>
<accession>A0A1Z2LBJ7</accession>
<keyword evidence="3 7" id="KW-1133">Transmembrane helix</keyword>
<dbReference type="SUPFAM" id="SSF103473">
    <property type="entry name" value="MFS general substrate transporter"/>
    <property type="match status" value="1"/>
</dbReference>
<keyword evidence="4 7" id="KW-0472">Membrane</keyword>
<evidence type="ECO:0000256" key="2">
    <source>
        <dbReference type="ARBA" id="ARBA00022692"/>
    </source>
</evidence>
<feature type="transmembrane region" description="Helical" evidence="7">
    <location>
        <begin position="283"/>
        <end position="305"/>
    </location>
</feature>
<feature type="transmembrane region" description="Helical" evidence="7">
    <location>
        <begin position="213"/>
        <end position="233"/>
    </location>
</feature>
<dbReference type="Gene3D" id="1.20.1250.20">
    <property type="entry name" value="MFS general substrate transporter like domains"/>
    <property type="match status" value="1"/>
</dbReference>
<feature type="transmembrane region" description="Helical" evidence="7">
    <location>
        <begin position="29"/>
        <end position="50"/>
    </location>
</feature>
<dbReference type="EMBL" id="CP021744">
    <property type="protein sequence ID" value="ARZ71601.1"/>
    <property type="molecule type" value="Genomic_DNA"/>
</dbReference>
<evidence type="ECO:0000313" key="10">
    <source>
        <dbReference type="Proteomes" id="UP000195755"/>
    </source>
</evidence>
<feature type="transmembrane region" description="Helical" evidence="7">
    <location>
        <begin position="93"/>
        <end position="111"/>
    </location>
</feature>
<evidence type="ECO:0000259" key="8">
    <source>
        <dbReference type="PROSITE" id="PS50850"/>
    </source>
</evidence>
<organism evidence="9 10">
    <name type="scientific">Streptomyces albireticuli</name>
    <dbReference type="NCBI Taxonomy" id="1940"/>
    <lineage>
        <taxon>Bacteria</taxon>
        <taxon>Bacillati</taxon>
        <taxon>Actinomycetota</taxon>
        <taxon>Actinomycetes</taxon>
        <taxon>Kitasatosporales</taxon>
        <taxon>Streptomycetaceae</taxon>
        <taxon>Streptomyces</taxon>
    </lineage>
</organism>
<reference evidence="9 10" key="1">
    <citation type="submission" date="2017-06" db="EMBL/GenBank/DDBJ databases">
        <title>Streptomyces albireticuli Genome sequencing and assembly.</title>
        <authorList>
            <person name="Wang Y."/>
            <person name="Du B."/>
            <person name="Ding Y."/>
            <person name="Liu H."/>
            <person name="Hou Q."/>
            <person name="Liu K."/>
            <person name="Yao L."/>
            <person name="Wang C."/>
        </authorList>
    </citation>
    <scope>NUCLEOTIDE SEQUENCE [LARGE SCALE GENOMIC DNA]</scope>
    <source>
        <strain evidence="9 10">MDJK11</strain>
    </source>
</reference>
<feature type="transmembrane region" description="Helical" evidence="7">
    <location>
        <begin position="151"/>
        <end position="169"/>
    </location>
</feature>
<dbReference type="GO" id="GO:0046677">
    <property type="term" value="P:response to antibiotic"/>
    <property type="evidence" value="ECO:0007669"/>
    <property type="project" value="UniProtKB-KW"/>
</dbReference>
<dbReference type="PANTHER" id="PTHR42718:SF42">
    <property type="entry name" value="EXPORT PROTEIN"/>
    <property type="match status" value="1"/>
</dbReference>
<feature type="transmembrane region" description="Helical" evidence="7">
    <location>
        <begin position="317"/>
        <end position="339"/>
    </location>
</feature>
<dbReference type="InterPro" id="IPR036259">
    <property type="entry name" value="MFS_trans_sf"/>
</dbReference>
<feature type="transmembrane region" description="Helical" evidence="7">
    <location>
        <begin position="117"/>
        <end position="139"/>
    </location>
</feature>
<protein>
    <submittedName>
        <fullName evidence="9">MFS transporter</fullName>
    </submittedName>
</protein>
<keyword evidence="5" id="KW-0046">Antibiotic resistance</keyword>
<dbReference type="InterPro" id="IPR020846">
    <property type="entry name" value="MFS_dom"/>
</dbReference>
<dbReference type="Gene3D" id="1.20.1720.10">
    <property type="entry name" value="Multidrug resistance protein D"/>
    <property type="match status" value="1"/>
</dbReference>
<proteinExistence type="predicted"/>
<comment type="subcellular location">
    <subcellularLocation>
        <location evidence="1">Cell membrane</location>
        <topology evidence="1">Multi-pass membrane protein</topology>
    </subcellularLocation>
</comment>
<feature type="transmembrane region" description="Helical" evidence="7">
    <location>
        <begin position="470"/>
        <end position="496"/>
    </location>
</feature>
<feature type="transmembrane region" description="Helical" evidence="7">
    <location>
        <begin position="245"/>
        <end position="262"/>
    </location>
</feature>
<evidence type="ECO:0000256" key="6">
    <source>
        <dbReference type="SAM" id="MobiDB-lite"/>
    </source>
</evidence>
<dbReference type="KEGG" id="salj:SMD11_6025"/>
<keyword evidence="2 7" id="KW-0812">Transmembrane</keyword>
<dbReference type="PANTHER" id="PTHR42718">
    <property type="entry name" value="MAJOR FACILITATOR SUPERFAMILY MULTIDRUG TRANSPORTER MFSC"/>
    <property type="match status" value="1"/>
</dbReference>
<gene>
    <name evidence="9" type="ORF">SMD11_6025</name>
</gene>
<evidence type="ECO:0000256" key="5">
    <source>
        <dbReference type="ARBA" id="ARBA00023251"/>
    </source>
</evidence>
<evidence type="ECO:0000256" key="1">
    <source>
        <dbReference type="ARBA" id="ARBA00004651"/>
    </source>
</evidence>
<dbReference type="Pfam" id="PF07690">
    <property type="entry name" value="MFS_1"/>
    <property type="match status" value="1"/>
</dbReference>
<feature type="transmembrane region" description="Helical" evidence="7">
    <location>
        <begin position="346"/>
        <end position="365"/>
    </location>
</feature>
<name>A0A1Z2LBJ7_9ACTN</name>
<dbReference type="InterPro" id="IPR011701">
    <property type="entry name" value="MFS"/>
</dbReference>
<feature type="compositionally biased region" description="Basic and acidic residues" evidence="6">
    <location>
        <begin position="1"/>
        <end position="11"/>
    </location>
</feature>
<dbReference type="GO" id="GO:0005886">
    <property type="term" value="C:plasma membrane"/>
    <property type="evidence" value="ECO:0007669"/>
    <property type="project" value="UniProtKB-SubCell"/>
</dbReference>
<feature type="transmembrane region" description="Helical" evidence="7">
    <location>
        <begin position="181"/>
        <end position="201"/>
    </location>
</feature>
<dbReference type="GO" id="GO:0022857">
    <property type="term" value="F:transmembrane transporter activity"/>
    <property type="evidence" value="ECO:0007669"/>
    <property type="project" value="InterPro"/>
</dbReference>
<sequence>MTSMDPERPAPRDAPPGGGHRWPRAATAVLCLGFFVLGMDVTVLNVAVPALQRDLGADLAQIQWIVDGYALTLGAAVLAAGGVTDRIGRRRSFVAGLAVCGAVSALGALAGSAGQLVAARCGMGLGAALLMPATLSLISNLHPAAASRRRAIAAWAAAGAVGGLTGPVVGGFLVEEFSWRAGFWVNVPLTAVIIALAPVLVPESRTAPGAARTDAAGLVLSAAGFLALIWSVIESPSRGWTDPVVLTGYGAAAVLLTCFVGWERRSRHPMLPLSLLRDARVSTGAACLALMSLALFGALFVLTLYLQGVQGCSPWQAGVRVLPLPAALAVGAGAALPLLARFGERLPVVLGLTLVTCAFAVQAGTRAGSGYGRVVVFEIVAGLGAGLVACAATEAVMGAVPRERAGLGSAVNDATRQLGAALGVAVQGSVLSTVYTSRLGEGAGGAVPLPVAAASARGGGGLPAVAREAFVAAVATTAVTAAVVTLVATTAAWYWLPAGAPAVADGAD</sequence>
<feature type="region of interest" description="Disordered" evidence="6">
    <location>
        <begin position="1"/>
        <end position="20"/>
    </location>
</feature>
<feature type="transmembrane region" description="Helical" evidence="7">
    <location>
        <begin position="371"/>
        <end position="392"/>
    </location>
</feature>
<dbReference type="PROSITE" id="PS50850">
    <property type="entry name" value="MFS"/>
    <property type="match status" value="1"/>
</dbReference>
<dbReference type="Proteomes" id="UP000195755">
    <property type="component" value="Chromosome"/>
</dbReference>
<dbReference type="CDD" id="cd17321">
    <property type="entry name" value="MFS_MMR_MDR_like"/>
    <property type="match status" value="1"/>
</dbReference>
<evidence type="ECO:0000256" key="4">
    <source>
        <dbReference type="ARBA" id="ARBA00023136"/>
    </source>
</evidence>
<evidence type="ECO:0000313" key="9">
    <source>
        <dbReference type="EMBL" id="ARZ71601.1"/>
    </source>
</evidence>
<evidence type="ECO:0000256" key="3">
    <source>
        <dbReference type="ARBA" id="ARBA00022989"/>
    </source>
</evidence>
<feature type="transmembrane region" description="Helical" evidence="7">
    <location>
        <begin position="62"/>
        <end position="81"/>
    </location>
</feature>